<evidence type="ECO:0000313" key="2">
    <source>
        <dbReference type="Proteomes" id="UP000319732"/>
    </source>
</evidence>
<gene>
    <name evidence="1" type="ORF">FKG94_15770</name>
</gene>
<protein>
    <submittedName>
        <fullName evidence="1">Uncharacterized protein</fullName>
    </submittedName>
</protein>
<dbReference type="RefSeq" id="WP_142905275.1">
    <property type="nucleotide sequence ID" value="NZ_ML660095.1"/>
</dbReference>
<dbReference type="Proteomes" id="UP000319732">
    <property type="component" value="Unassembled WGS sequence"/>
</dbReference>
<dbReference type="OrthoDB" id="9777291at2"/>
<dbReference type="AlphaFoldDB" id="A0A545TFV8"/>
<dbReference type="EMBL" id="VHSG01000015">
    <property type="protein sequence ID" value="TQV76066.1"/>
    <property type="molecule type" value="Genomic_DNA"/>
</dbReference>
<accession>A0A545TFV8</accession>
<sequence>MRNLLKDVPLGKQPEFLGELMKHYVDKQGLGGIPKPDLDALIIYLYTKYSGKSFDAFELGQIFMLKESRVKSLYETGLIKYSGITEGQAWIDILEKLRTTKFELESYERAQVKFKFENPALYKYMQKRLRAIGGTAPFSSTYETVTITLSTLFELLDHIFDASQTQFASGEMDTIHELMGPVIKQLGKSLGKKKLRELRGDKGLKTKAGAAIAAAANLAGIGGFITALLDSV</sequence>
<organism evidence="1 2">
    <name type="scientific">Exilibacterium tricleocarpae</name>
    <dbReference type="NCBI Taxonomy" id="2591008"/>
    <lineage>
        <taxon>Bacteria</taxon>
        <taxon>Pseudomonadati</taxon>
        <taxon>Pseudomonadota</taxon>
        <taxon>Gammaproteobacteria</taxon>
        <taxon>Cellvibrionales</taxon>
        <taxon>Cellvibrionaceae</taxon>
        <taxon>Exilibacterium</taxon>
    </lineage>
</organism>
<keyword evidence="2" id="KW-1185">Reference proteome</keyword>
<reference evidence="1 2" key="1">
    <citation type="submission" date="2019-06" db="EMBL/GenBank/DDBJ databases">
        <title>Whole genome sequence for Cellvibrionaceae sp. R142.</title>
        <authorList>
            <person name="Wang G."/>
        </authorList>
    </citation>
    <scope>NUCLEOTIDE SEQUENCE [LARGE SCALE GENOMIC DNA]</scope>
    <source>
        <strain evidence="1 2">R142</strain>
    </source>
</reference>
<comment type="caution">
    <text evidence="1">The sequence shown here is derived from an EMBL/GenBank/DDBJ whole genome shotgun (WGS) entry which is preliminary data.</text>
</comment>
<evidence type="ECO:0000313" key="1">
    <source>
        <dbReference type="EMBL" id="TQV76066.1"/>
    </source>
</evidence>
<proteinExistence type="predicted"/>
<name>A0A545TFV8_9GAMM</name>